<proteinExistence type="predicted"/>
<dbReference type="InterPro" id="IPR025485">
    <property type="entry name" value="DUF4377"/>
</dbReference>
<evidence type="ECO:0000313" key="2">
    <source>
        <dbReference type="EMBL" id="OUS39782.1"/>
    </source>
</evidence>
<organism evidence="2 3">
    <name type="scientific">Oleispira antarctica</name>
    <dbReference type="NCBI Taxonomy" id="188908"/>
    <lineage>
        <taxon>Bacteria</taxon>
        <taxon>Pseudomonadati</taxon>
        <taxon>Pseudomonadota</taxon>
        <taxon>Gammaproteobacteria</taxon>
        <taxon>Oceanospirillales</taxon>
        <taxon>Oceanospirillaceae</taxon>
        <taxon>Oleispira</taxon>
    </lineage>
</organism>
<gene>
    <name evidence="2" type="ORF">A9R00_09100</name>
</gene>
<dbReference type="PROSITE" id="PS51257">
    <property type="entry name" value="PROKAR_LIPOPROTEIN"/>
    <property type="match status" value="1"/>
</dbReference>
<reference evidence="3" key="1">
    <citation type="journal article" date="2017" name="Proc. Natl. Acad. Sci. U.S.A.">
        <title>Simulation of Deepwater Horizon oil plume reveals substrate specialization within a complex community of hydrocarbon degraders.</title>
        <authorList>
            <person name="Hu P."/>
            <person name="Dubinsky E.A."/>
            <person name="Probst A.J."/>
            <person name="Wang J."/>
            <person name="Sieber C.M.K."/>
            <person name="Tom L.M."/>
            <person name="Gardinali P."/>
            <person name="Banfield J.F."/>
            <person name="Atlas R.M."/>
            <person name="Andersen G.L."/>
        </authorList>
    </citation>
    <scope>NUCLEOTIDE SEQUENCE [LARGE SCALE GENOMIC DNA]</scope>
</reference>
<sequence>MNKIYVLLTSLLLLGCDWGLGPSYDPTSETAYVDYYKEACDSTSTNMCMRIRFDTADDFVLSSVPNVGFDNLEWGKRYTVQVEVEYDSSGDHDLYSLLSVSNEEAVDPASNPFVLTFSMSSQILLDNLNSSWIIAGEDVFACSNSDCALLTNAYNASEQIQLEFSAIDDQLTLLKVACSAAENDFASNCEGVNKANWDIAHYQTDCGLFDPKLCYVYRDNASSDDTWYVFHYEITGFTAEWGTEYDIQVEAVTTAGSVRSATWLKENSQQDLSADAFNVVMRTGVKGLEKSNAGVLSYDGIEFNCAINFQCDAINNVIDSADSSSDRILALLTHAVIADDNTVLLAIESITCDASSDEFKENCADEHDEIIWFE</sequence>
<evidence type="ECO:0000313" key="3">
    <source>
        <dbReference type="Proteomes" id="UP000227088"/>
    </source>
</evidence>
<comment type="caution">
    <text evidence="2">The sequence shown here is derived from an EMBL/GenBank/DDBJ whole genome shotgun (WGS) entry which is preliminary data.</text>
</comment>
<dbReference type="AlphaFoldDB" id="A0A1Y5HXH8"/>
<feature type="domain" description="DUF4377" evidence="1">
    <location>
        <begin position="199"/>
        <end position="254"/>
    </location>
</feature>
<dbReference type="EMBL" id="MABE01000524">
    <property type="protein sequence ID" value="OUS39782.1"/>
    <property type="molecule type" value="Genomic_DNA"/>
</dbReference>
<name>A0A1Y5HXH8_OLEAN</name>
<evidence type="ECO:0000259" key="1">
    <source>
        <dbReference type="Pfam" id="PF14302"/>
    </source>
</evidence>
<dbReference type="Pfam" id="PF14302">
    <property type="entry name" value="DUF4377"/>
    <property type="match status" value="1"/>
</dbReference>
<protein>
    <recommendedName>
        <fullName evidence="1">DUF4377 domain-containing protein</fullName>
    </recommendedName>
</protein>
<accession>A0A1Y5HXH8</accession>
<dbReference type="Proteomes" id="UP000227088">
    <property type="component" value="Unassembled WGS sequence"/>
</dbReference>